<protein>
    <submittedName>
        <fullName evidence="1">Uncharacterized protein</fullName>
    </submittedName>
</protein>
<reference evidence="1 2" key="1">
    <citation type="journal article" date="2016" name="Int. J. Syst. Evol. Microbiol.">
        <title>Panacibacter ginsenosidivorans gen. nov., sp. nov., with ginsenoside converting activity isolated from soil of a ginseng field.</title>
        <authorList>
            <person name="Siddiqi M.Z."/>
            <person name="Muhammad Shafi S."/>
            <person name="Choi K.D."/>
            <person name="Im W.T."/>
        </authorList>
    </citation>
    <scope>NUCLEOTIDE SEQUENCE [LARGE SCALE GENOMIC DNA]</scope>
    <source>
        <strain evidence="1 2">Gsoil1550</strain>
    </source>
</reference>
<accession>A0A5B8V9N5</accession>
<proteinExistence type="predicted"/>
<keyword evidence="2" id="KW-1185">Reference proteome</keyword>
<dbReference type="EMBL" id="CP042435">
    <property type="protein sequence ID" value="QEC67855.1"/>
    <property type="molecule type" value="Genomic_DNA"/>
</dbReference>
<evidence type="ECO:0000313" key="2">
    <source>
        <dbReference type="Proteomes" id="UP000321533"/>
    </source>
</evidence>
<dbReference type="AlphaFoldDB" id="A0A5B8V9N5"/>
<dbReference type="KEGG" id="pgin:FRZ67_11300"/>
<gene>
    <name evidence="1" type="ORF">FRZ67_11300</name>
</gene>
<dbReference type="Proteomes" id="UP000321533">
    <property type="component" value="Chromosome"/>
</dbReference>
<dbReference type="RefSeq" id="WP_147189662.1">
    <property type="nucleotide sequence ID" value="NZ_CP042435.1"/>
</dbReference>
<dbReference type="OrthoDB" id="652198at2"/>
<name>A0A5B8V9N5_9BACT</name>
<evidence type="ECO:0000313" key="1">
    <source>
        <dbReference type="EMBL" id="QEC67855.1"/>
    </source>
</evidence>
<dbReference type="PROSITE" id="PS51257">
    <property type="entry name" value="PROKAR_LIPOPROTEIN"/>
    <property type="match status" value="1"/>
</dbReference>
<organism evidence="1 2">
    <name type="scientific">Panacibacter ginsenosidivorans</name>
    <dbReference type="NCBI Taxonomy" id="1813871"/>
    <lineage>
        <taxon>Bacteria</taxon>
        <taxon>Pseudomonadati</taxon>
        <taxon>Bacteroidota</taxon>
        <taxon>Chitinophagia</taxon>
        <taxon>Chitinophagales</taxon>
        <taxon>Chitinophagaceae</taxon>
        <taxon>Panacibacter</taxon>
    </lineage>
</organism>
<sequence>MKNILLLTGIVGLFLVSCSNGSQKLIVYSNNGAAIDEASKVITVKDTFGHNDKEINFSGGNKKTLTVKLSSGDQNIDIDGAGYFIVNAKARDTIIGGFQKYSTVQEANRVMTQEELAHNIDSLKQMMTGANTNVANKTFFILPYTAAKITDNTDAFIVGPYHRMTSIEKVGDKDPEVYRFYSVREVRETIDKLEKLTGAKPAEDSTGKKK</sequence>